<evidence type="ECO:0000313" key="2">
    <source>
        <dbReference type="Proteomes" id="UP001280121"/>
    </source>
</evidence>
<reference evidence="1" key="1">
    <citation type="journal article" date="2023" name="Plant J.">
        <title>Genome sequences and population genomics provide insights into the demographic history, inbreeding, and mutation load of two 'living fossil' tree species of Dipteronia.</title>
        <authorList>
            <person name="Feng Y."/>
            <person name="Comes H.P."/>
            <person name="Chen J."/>
            <person name="Zhu S."/>
            <person name="Lu R."/>
            <person name="Zhang X."/>
            <person name="Li P."/>
            <person name="Qiu J."/>
            <person name="Olsen K.M."/>
            <person name="Qiu Y."/>
        </authorList>
    </citation>
    <scope>NUCLEOTIDE SEQUENCE</scope>
    <source>
        <strain evidence="1">KIB01</strain>
    </source>
</reference>
<evidence type="ECO:0000313" key="1">
    <source>
        <dbReference type="EMBL" id="KAK2660272.1"/>
    </source>
</evidence>
<proteinExistence type="predicted"/>
<dbReference type="Proteomes" id="UP001280121">
    <property type="component" value="Unassembled WGS sequence"/>
</dbReference>
<sequence>MTSSFIEYNWLLQLQKHGYKHCHGCISRRHSQRIFNALVISGTINYAAVAAPSVRSFSVLLRFSVSNSKHSEYADQLVHDKLPVIILMDYMRFQSLLNGLHEVPKLGMM</sequence>
<organism evidence="1 2">
    <name type="scientific">Dipteronia dyeriana</name>
    <dbReference type="NCBI Taxonomy" id="168575"/>
    <lineage>
        <taxon>Eukaryota</taxon>
        <taxon>Viridiplantae</taxon>
        <taxon>Streptophyta</taxon>
        <taxon>Embryophyta</taxon>
        <taxon>Tracheophyta</taxon>
        <taxon>Spermatophyta</taxon>
        <taxon>Magnoliopsida</taxon>
        <taxon>eudicotyledons</taxon>
        <taxon>Gunneridae</taxon>
        <taxon>Pentapetalae</taxon>
        <taxon>rosids</taxon>
        <taxon>malvids</taxon>
        <taxon>Sapindales</taxon>
        <taxon>Sapindaceae</taxon>
        <taxon>Hippocastanoideae</taxon>
        <taxon>Acereae</taxon>
        <taxon>Dipteronia</taxon>
    </lineage>
</organism>
<dbReference type="EMBL" id="JANJYI010000002">
    <property type="protein sequence ID" value="KAK2660272.1"/>
    <property type="molecule type" value="Genomic_DNA"/>
</dbReference>
<comment type="caution">
    <text evidence="1">The sequence shown here is derived from an EMBL/GenBank/DDBJ whole genome shotgun (WGS) entry which is preliminary data.</text>
</comment>
<accession>A0AAD9XJB6</accession>
<protein>
    <submittedName>
        <fullName evidence="1">Uncharacterized protein</fullName>
    </submittedName>
</protein>
<keyword evidence="2" id="KW-1185">Reference proteome</keyword>
<dbReference type="AlphaFoldDB" id="A0AAD9XJB6"/>
<gene>
    <name evidence="1" type="ORF">Ddye_006805</name>
</gene>
<name>A0AAD9XJB6_9ROSI</name>